<gene>
    <name evidence="1" type="ORF">GAK30_01570</name>
</gene>
<comment type="caution">
    <text evidence="1">The sequence shown here is derived from an EMBL/GenBank/DDBJ whole genome shotgun (WGS) entry which is preliminary data.</text>
</comment>
<dbReference type="NCBIfam" id="TIGR01611">
    <property type="entry name" value="tail_tube"/>
    <property type="match status" value="1"/>
</dbReference>
<dbReference type="Proteomes" id="UP000461670">
    <property type="component" value="Unassembled WGS sequence"/>
</dbReference>
<accession>A0A7V8JQK3</accession>
<evidence type="ECO:0000313" key="2">
    <source>
        <dbReference type="Proteomes" id="UP000461670"/>
    </source>
</evidence>
<dbReference type="EMBL" id="WNDQ01000017">
    <property type="protein sequence ID" value="KAF1021881.1"/>
    <property type="molecule type" value="Genomic_DNA"/>
</dbReference>
<evidence type="ECO:0000313" key="1">
    <source>
        <dbReference type="EMBL" id="KAF1021881.1"/>
    </source>
</evidence>
<proteinExistence type="predicted"/>
<organism evidence="1 2">
    <name type="scientific">Paracidovorax wautersii</name>
    <dbReference type="NCBI Taxonomy" id="1177982"/>
    <lineage>
        <taxon>Bacteria</taxon>
        <taxon>Pseudomonadati</taxon>
        <taxon>Pseudomonadota</taxon>
        <taxon>Betaproteobacteria</taxon>
        <taxon>Burkholderiales</taxon>
        <taxon>Comamonadaceae</taxon>
        <taxon>Paracidovorax</taxon>
    </lineage>
</organism>
<sequence>MGLPKKLKNFAVFADGNSWLGEVPSITLPTITRKVEDYRAGGMHGTVAIDLGHEKLELAAKLGGLKQQLIEMFGATKAGANSLRFAGAYQADDTGEVSAVEVAISGRLREWNPGEAQAGENKDEDATWDLTYYKLSIDGADILEIDVPGMSFKVNGTEVYDSIRAALGV</sequence>
<dbReference type="AlphaFoldDB" id="A0A7V8JQK3"/>
<dbReference type="Pfam" id="PF04985">
    <property type="entry name" value="Phage_tube"/>
    <property type="match status" value="1"/>
</dbReference>
<reference evidence="2" key="1">
    <citation type="journal article" date="2020" name="MBio">
        <title>Horizontal gene transfer to a defensive symbiont with a reduced genome amongst a multipartite beetle microbiome.</title>
        <authorList>
            <person name="Waterworth S.C."/>
            <person name="Florez L.V."/>
            <person name="Rees E.R."/>
            <person name="Hertweck C."/>
            <person name="Kaltenpoth M."/>
            <person name="Kwan J.C."/>
        </authorList>
    </citation>
    <scope>NUCLEOTIDE SEQUENCE [LARGE SCALE GENOMIC DNA]</scope>
</reference>
<name>A0A7V8JQK3_9BURK</name>
<evidence type="ECO:0008006" key="3">
    <source>
        <dbReference type="Google" id="ProtNLM"/>
    </source>
</evidence>
<dbReference type="InterPro" id="IPR006498">
    <property type="entry name" value="Tail_tube"/>
</dbReference>
<protein>
    <recommendedName>
        <fullName evidence="3">Phage major tail tube protein</fullName>
    </recommendedName>
</protein>